<reference evidence="1" key="1">
    <citation type="submission" date="2021-06" db="EMBL/GenBank/DDBJ databases">
        <authorList>
            <person name="Kallberg Y."/>
            <person name="Tangrot J."/>
            <person name="Rosling A."/>
        </authorList>
    </citation>
    <scope>NUCLEOTIDE SEQUENCE</scope>
    <source>
        <strain evidence="1">AU212A</strain>
    </source>
</reference>
<dbReference type="EMBL" id="CAJVPM010015435">
    <property type="protein sequence ID" value="CAG8607828.1"/>
    <property type="molecule type" value="Genomic_DNA"/>
</dbReference>
<name>A0ACA9MVK3_9GLOM</name>
<comment type="caution">
    <text evidence="1">The sequence shown here is derived from an EMBL/GenBank/DDBJ whole genome shotgun (WGS) entry which is preliminary data.</text>
</comment>
<evidence type="ECO:0000313" key="2">
    <source>
        <dbReference type="Proteomes" id="UP000789860"/>
    </source>
</evidence>
<evidence type="ECO:0000313" key="1">
    <source>
        <dbReference type="EMBL" id="CAG8607828.1"/>
    </source>
</evidence>
<dbReference type="Proteomes" id="UP000789860">
    <property type="component" value="Unassembled WGS sequence"/>
</dbReference>
<organism evidence="1 2">
    <name type="scientific">Scutellospora calospora</name>
    <dbReference type="NCBI Taxonomy" id="85575"/>
    <lineage>
        <taxon>Eukaryota</taxon>
        <taxon>Fungi</taxon>
        <taxon>Fungi incertae sedis</taxon>
        <taxon>Mucoromycota</taxon>
        <taxon>Glomeromycotina</taxon>
        <taxon>Glomeromycetes</taxon>
        <taxon>Diversisporales</taxon>
        <taxon>Gigasporaceae</taxon>
        <taxon>Scutellospora</taxon>
    </lineage>
</organism>
<gene>
    <name evidence="1" type="ORF">SCALOS_LOCUS7171</name>
</gene>
<accession>A0ACA9MVK3</accession>
<sequence length="193" mass="22359">MLKVLKTAFSSKKVRLPNKPLDEASLPYPLASDVFVEEYNFFIENKEISGYKFEYNNGTVYIVDMCSNEHEAIVALMYRFFSAHCPISSTAPIQIRGRPRNWRRYSHFSVYPHKTYVPNPPVPHPGPPPSDREGNPYARIICEVAVTQTSSNLKHKCKLWMRQSYIRSVLGIKLYDIMNTRNNPQGERDRAMK</sequence>
<keyword evidence="2" id="KW-1185">Reference proteome</keyword>
<feature type="non-terminal residue" evidence="1">
    <location>
        <position position="193"/>
    </location>
</feature>
<proteinExistence type="predicted"/>
<protein>
    <submittedName>
        <fullName evidence="1">7462_t:CDS:1</fullName>
    </submittedName>
</protein>